<name>U5QQL3_GLOK1</name>
<dbReference type="eggNOG" id="COG0553">
    <property type="taxonomic scope" value="Bacteria"/>
</dbReference>
<dbReference type="GO" id="GO:0016787">
    <property type="term" value="F:hydrolase activity"/>
    <property type="evidence" value="ECO:0007669"/>
    <property type="project" value="UniProtKB-KW"/>
</dbReference>
<dbReference type="CDD" id="cd18793">
    <property type="entry name" value="SF2_C_SNF"/>
    <property type="match status" value="1"/>
</dbReference>
<keyword evidence="5" id="KW-1185">Reference proteome</keyword>
<dbReference type="PROSITE" id="PS51194">
    <property type="entry name" value="HELICASE_CTER"/>
    <property type="match status" value="1"/>
</dbReference>
<dbReference type="STRING" id="1183438.GKIL_3729"/>
<dbReference type="InterPro" id="IPR049730">
    <property type="entry name" value="SNF2/RAD54-like_C"/>
</dbReference>
<dbReference type="GO" id="GO:0005524">
    <property type="term" value="F:ATP binding"/>
    <property type="evidence" value="ECO:0007669"/>
    <property type="project" value="InterPro"/>
</dbReference>
<dbReference type="FunFam" id="3.40.50.300:FF:000533">
    <property type="entry name" value="Helicase, Snf2 family"/>
    <property type="match status" value="1"/>
</dbReference>
<feature type="domain" description="Helicase ATP-binding" evidence="2">
    <location>
        <begin position="542"/>
        <end position="705"/>
    </location>
</feature>
<dbReference type="HOGENOM" id="CLU_000315_21_8_3"/>
<keyword evidence="4" id="KW-0347">Helicase</keyword>
<dbReference type="Pfam" id="PF12419">
    <property type="entry name" value="DUF3670"/>
    <property type="match status" value="1"/>
</dbReference>
<feature type="domain" description="Helicase C-terminal" evidence="3">
    <location>
        <begin position="831"/>
        <end position="988"/>
    </location>
</feature>
<dbReference type="KEGG" id="glj:GKIL_3729"/>
<dbReference type="InterPro" id="IPR014001">
    <property type="entry name" value="Helicase_ATP-bd"/>
</dbReference>
<dbReference type="SMART" id="SM00487">
    <property type="entry name" value="DEXDc"/>
    <property type="match status" value="1"/>
</dbReference>
<dbReference type="InterPro" id="IPR022138">
    <property type="entry name" value="DUF3670"/>
</dbReference>
<gene>
    <name evidence="4" type="ORF">GKIL_3729</name>
</gene>
<accession>U5QQL3</accession>
<dbReference type="OrthoDB" id="9814088at2"/>
<dbReference type="PANTHER" id="PTHR10799">
    <property type="entry name" value="SNF2/RAD54 HELICASE FAMILY"/>
    <property type="match status" value="1"/>
</dbReference>
<evidence type="ECO:0000313" key="5">
    <source>
        <dbReference type="Proteomes" id="UP000017396"/>
    </source>
</evidence>
<dbReference type="AlphaFoldDB" id="U5QQL3"/>
<reference evidence="4 5" key="1">
    <citation type="journal article" date="2013" name="PLoS ONE">
        <title>Cultivation and Complete Genome Sequencing of Gloeobacter kilaueensis sp. nov., from a Lava Cave in Kilauea Caldera, Hawai'i.</title>
        <authorList>
            <person name="Saw J.H."/>
            <person name="Schatz M."/>
            <person name="Brown M.V."/>
            <person name="Kunkel D.D."/>
            <person name="Foster J.S."/>
            <person name="Shick H."/>
            <person name="Christensen S."/>
            <person name="Hou S."/>
            <person name="Wan X."/>
            <person name="Donachie S.P."/>
        </authorList>
    </citation>
    <scope>NUCLEOTIDE SEQUENCE [LARGE SCALE GENOMIC DNA]</scope>
    <source>
        <strain evidence="5">JS</strain>
    </source>
</reference>
<organism evidence="4 5">
    <name type="scientific">Gloeobacter kilaueensis (strain ATCC BAA-2537 / CCAP 1431/1 / ULC 316 / JS1)</name>
    <dbReference type="NCBI Taxonomy" id="1183438"/>
    <lineage>
        <taxon>Bacteria</taxon>
        <taxon>Bacillati</taxon>
        <taxon>Cyanobacteriota</taxon>
        <taxon>Cyanophyceae</taxon>
        <taxon>Gloeobacterales</taxon>
        <taxon>Gloeobacteraceae</taxon>
        <taxon>Gloeobacter</taxon>
    </lineage>
</organism>
<keyword evidence="4" id="KW-0547">Nucleotide-binding</keyword>
<evidence type="ECO:0000256" key="1">
    <source>
        <dbReference type="ARBA" id="ARBA00022801"/>
    </source>
</evidence>
<dbReference type="CDD" id="cd18012">
    <property type="entry name" value="DEXQc_arch_SWI2_SNF2"/>
    <property type="match status" value="1"/>
</dbReference>
<dbReference type="Pfam" id="PF00176">
    <property type="entry name" value="SNF2-rel_dom"/>
    <property type="match status" value="1"/>
</dbReference>
<dbReference type="Gene3D" id="3.40.50.300">
    <property type="entry name" value="P-loop containing nucleotide triphosphate hydrolases"/>
    <property type="match status" value="1"/>
</dbReference>
<dbReference type="InterPro" id="IPR027417">
    <property type="entry name" value="P-loop_NTPase"/>
</dbReference>
<dbReference type="PROSITE" id="PS51192">
    <property type="entry name" value="HELICASE_ATP_BIND_1"/>
    <property type="match status" value="1"/>
</dbReference>
<sequence>MAILHGNWVHQPPRAGFFLWAETWRQVPRRRKRDEQPAIHPYALDLAELLQHLSEQFPVLQLRTSKPASQTLVLPSTLENVLYSASPPPETGKVALEVWVVEGLWLDAPQAFELLLNVPLGSTDTSIGNDLRFWSQCARWVLDLMVRAKYLPSLEVHNGDGAVARWRPLLDSAGDQARLKDFAARLPDACRSATPEVAPVDLVRSFLEAVLDARVRALLSSEPPDPRTLPGGAVRPWLQALASPQPQLRACDAATVELSEILSSWEAPLRYQGRVRTGFVLEPPEGAERSWALNFKLRLGDDPAAPLLDAVQVWALPGDEQETFLAGLGLASRIFAPIERGLLVPQPERCTLSTPEAFQFLKAATWRLRESGFDVLLPDSLSEMGALRNRLGLKLEAVSGRNANVSPGLGMQSLLNFRWELSLGGQPISREQFERLAATAEPLVKVDSAWVELRPQDVRAARKFFETRQDQVGLSLEHVLRLGFGDAQTIAGLPIVNFDSSGPIQQLLETLTDQRKLKPIDEPPGFRGTLRPYQKLGVGWLSFLQQWGLGACLADDMGLGKTIEMIAMLLHLKARQELDGPVLLICPTSVMGNWEREVRKFAPELKVHVHHGARRPKGRNFVEMAARTNVVVSSYALVQRDSRDLKRVEWLGLVLDEAQNIKNPEAKQTQAIRELTARFRIALTGTPVENRLAELWSILDFLNPGYLGARNFFQRRFAVPIEKYGDRASANALRALVQPFILRRLKSDPQIIQDLPEKQETNVFCPLTAEQAALYERVVNESLTKIESSTGIQRRGAVLATLVKLKQVCNHPSHYLGDAEPLGERSGKLRRLEEMLEEVLADEERALIFTQFAEWGHLLQAHLSRQLGSEVFFLFGGTSKNQREAMIDRFQRDPQAPRIFILSLKAGGVGLNLTRANHVFHFDRWWNPAVENQATDRVFRIGQTKNVQVYKFVCTGTLEERISALIESKKALAEQVVSAGENWLSEMSTDQLRQLLVLDRSEIVDTDEGE</sequence>
<keyword evidence="1" id="KW-0378">Hydrolase</keyword>
<dbReference type="Gene3D" id="3.40.50.10810">
    <property type="entry name" value="Tandem AAA-ATPase domain"/>
    <property type="match status" value="1"/>
</dbReference>
<dbReference type="SMART" id="SM00490">
    <property type="entry name" value="HELICc"/>
    <property type="match status" value="1"/>
</dbReference>
<dbReference type="PATRIC" id="fig|1183438.3.peg.3665"/>
<evidence type="ECO:0000313" key="4">
    <source>
        <dbReference type="EMBL" id="AGY59975.1"/>
    </source>
</evidence>
<protein>
    <submittedName>
        <fullName evidence="4">Helicase, SNF2/RAD54</fullName>
    </submittedName>
</protein>
<dbReference type="Proteomes" id="UP000017396">
    <property type="component" value="Chromosome"/>
</dbReference>
<evidence type="ECO:0000259" key="2">
    <source>
        <dbReference type="PROSITE" id="PS51192"/>
    </source>
</evidence>
<proteinExistence type="predicted"/>
<dbReference type="InterPro" id="IPR038718">
    <property type="entry name" value="SNF2-like_sf"/>
</dbReference>
<dbReference type="SUPFAM" id="SSF52540">
    <property type="entry name" value="P-loop containing nucleoside triphosphate hydrolases"/>
    <property type="match status" value="2"/>
</dbReference>
<keyword evidence="4" id="KW-0067">ATP-binding</keyword>
<dbReference type="InterPro" id="IPR001650">
    <property type="entry name" value="Helicase_C-like"/>
</dbReference>
<dbReference type="Pfam" id="PF00271">
    <property type="entry name" value="Helicase_C"/>
    <property type="match status" value="1"/>
</dbReference>
<dbReference type="RefSeq" id="WP_023175291.1">
    <property type="nucleotide sequence ID" value="NC_022600.1"/>
</dbReference>
<evidence type="ECO:0000259" key="3">
    <source>
        <dbReference type="PROSITE" id="PS51194"/>
    </source>
</evidence>
<dbReference type="InterPro" id="IPR000330">
    <property type="entry name" value="SNF2_N"/>
</dbReference>
<dbReference type="EMBL" id="CP003587">
    <property type="protein sequence ID" value="AGY59975.1"/>
    <property type="molecule type" value="Genomic_DNA"/>
</dbReference>
<dbReference type="GO" id="GO:0004386">
    <property type="term" value="F:helicase activity"/>
    <property type="evidence" value="ECO:0007669"/>
    <property type="project" value="UniProtKB-KW"/>
</dbReference>
<dbReference type="FunFam" id="3.40.50.10810:FF:000057">
    <property type="entry name" value="Snf2/Rad54 family helicase"/>
    <property type="match status" value="1"/>
</dbReference>